<keyword evidence="1" id="KW-0472">Membrane</keyword>
<keyword evidence="1" id="KW-0812">Transmembrane</keyword>
<sequence>MAMSHHPYVPVEDKQAFADNWAAKYTCEGFNIRSDAYSTFTIVSALIFGYAATLVSSFASESSYSFAIWGFPVENIRMGVCLLAAIASLYSTVAFALQAYYIKRMVGWDRADLLQSFTAYFDDIRDYGRNALWIALTLIITDEFLVLFDVIFSTAQTKYTIAFFCTLAFIGLAGAALVVVAVRRMGAKYVELKKKRDLPADTGTQVPV</sequence>
<dbReference type="AlphaFoldDB" id="A0A0G4IEP6"/>
<protein>
    <submittedName>
        <fullName evidence="2">Uncharacterized protein</fullName>
    </submittedName>
</protein>
<name>A0A0G4IEP6_9ALVE</name>
<proteinExistence type="predicted"/>
<feature type="transmembrane region" description="Helical" evidence="1">
    <location>
        <begin position="36"/>
        <end position="56"/>
    </location>
</feature>
<feature type="transmembrane region" description="Helical" evidence="1">
    <location>
        <begin position="76"/>
        <end position="101"/>
    </location>
</feature>
<keyword evidence="1" id="KW-1133">Transmembrane helix</keyword>
<evidence type="ECO:0000313" key="2">
    <source>
        <dbReference type="EMBL" id="CEM55719.1"/>
    </source>
</evidence>
<feature type="transmembrane region" description="Helical" evidence="1">
    <location>
        <begin position="131"/>
        <end position="155"/>
    </location>
</feature>
<feature type="transmembrane region" description="Helical" evidence="1">
    <location>
        <begin position="161"/>
        <end position="182"/>
    </location>
</feature>
<accession>A0A0G4IEP6</accession>
<organism evidence="2">
    <name type="scientific">Chromera velia CCMP2878</name>
    <dbReference type="NCBI Taxonomy" id="1169474"/>
    <lineage>
        <taxon>Eukaryota</taxon>
        <taxon>Sar</taxon>
        <taxon>Alveolata</taxon>
        <taxon>Colpodellida</taxon>
        <taxon>Chromeraceae</taxon>
        <taxon>Chromera</taxon>
    </lineage>
</organism>
<gene>
    <name evidence="2" type="ORF">Cvel_13777</name>
</gene>
<evidence type="ECO:0000256" key="1">
    <source>
        <dbReference type="SAM" id="Phobius"/>
    </source>
</evidence>
<dbReference type="EMBL" id="CDMZ01005903">
    <property type="protein sequence ID" value="CEM55719.1"/>
    <property type="molecule type" value="Genomic_DNA"/>
</dbReference>
<reference evidence="2" key="1">
    <citation type="submission" date="2014-11" db="EMBL/GenBank/DDBJ databases">
        <authorList>
            <person name="Otto D Thomas"/>
            <person name="Naeem Raeece"/>
        </authorList>
    </citation>
    <scope>NUCLEOTIDE SEQUENCE</scope>
</reference>
<dbReference type="VEuPathDB" id="CryptoDB:Cvel_13777"/>